<proteinExistence type="predicted"/>
<accession>A0A0D3J9G9</accession>
<reference evidence="1" key="2">
    <citation type="submission" date="2024-10" db="UniProtKB">
        <authorList>
            <consortium name="EnsemblProtists"/>
        </authorList>
    </citation>
    <scope>IDENTIFICATION</scope>
</reference>
<dbReference type="AlphaFoldDB" id="A0A0D3J9G9"/>
<organism evidence="1 2">
    <name type="scientific">Emiliania huxleyi (strain CCMP1516)</name>
    <dbReference type="NCBI Taxonomy" id="280463"/>
    <lineage>
        <taxon>Eukaryota</taxon>
        <taxon>Haptista</taxon>
        <taxon>Haptophyta</taxon>
        <taxon>Prymnesiophyceae</taxon>
        <taxon>Isochrysidales</taxon>
        <taxon>Noelaerhabdaceae</taxon>
        <taxon>Emiliania</taxon>
    </lineage>
</organism>
<reference evidence="2" key="1">
    <citation type="journal article" date="2013" name="Nature">
        <title>Pan genome of the phytoplankton Emiliania underpins its global distribution.</title>
        <authorList>
            <person name="Read B.A."/>
            <person name="Kegel J."/>
            <person name="Klute M.J."/>
            <person name="Kuo A."/>
            <person name="Lefebvre S.C."/>
            <person name="Maumus F."/>
            <person name="Mayer C."/>
            <person name="Miller J."/>
            <person name="Monier A."/>
            <person name="Salamov A."/>
            <person name="Young J."/>
            <person name="Aguilar M."/>
            <person name="Claverie J.M."/>
            <person name="Frickenhaus S."/>
            <person name="Gonzalez K."/>
            <person name="Herman E.K."/>
            <person name="Lin Y.C."/>
            <person name="Napier J."/>
            <person name="Ogata H."/>
            <person name="Sarno A.F."/>
            <person name="Shmutz J."/>
            <person name="Schroeder D."/>
            <person name="de Vargas C."/>
            <person name="Verret F."/>
            <person name="von Dassow P."/>
            <person name="Valentin K."/>
            <person name="Van de Peer Y."/>
            <person name="Wheeler G."/>
            <person name="Dacks J.B."/>
            <person name="Delwiche C.F."/>
            <person name="Dyhrman S.T."/>
            <person name="Glockner G."/>
            <person name="John U."/>
            <person name="Richards T."/>
            <person name="Worden A.Z."/>
            <person name="Zhang X."/>
            <person name="Grigoriev I.V."/>
            <person name="Allen A.E."/>
            <person name="Bidle K."/>
            <person name="Borodovsky M."/>
            <person name="Bowler C."/>
            <person name="Brownlee C."/>
            <person name="Cock J.M."/>
            <person name="Elias M."/>
            <person name="Gladyshev V.N."/>
            <person name="Groth M."/>
            <person name="Guda C."/>
            <person name="Hadaegh A."/>
            <person name="Iglesias-Rodriguez M.D."/>
            <person name="Jenkins J."/>
            <person name="Jones B.M."/>
            <person name="Lawson T."/>
            <person name="Leese F."/>
            <person name="Lindquist E."/>
            <person name="Lobanov A."/>
            <person name="Lomsadze A."/>
            <person name="Malik S.B."/>
            <person name="Marsh M.E."/>
            <person name="Mackinder L."/>
            <person name="Mock T."/>
            <person name="Mueller-Roeber B."/>
            <person name="Pagarete A."/>
            <person name="Parker M."/>
            <person name="Probert I."/>
            <person name="Quesneville H."/>
            <person name="Raines C."/>
            <person name="Rensing S.A."/>
            <person name="Riano-Pachon D.M."/>
            <person name="Richier S."/>
            <person name="Rokitta S."/>
            <person name="Shiraiwa Y."/>
            <person name="Soanes D.M."/>
            <person name="van der Giezen M."/>
            <person name="Wahlund T.M."/>
            <person name="Williams B."/>
            <person name="Wilson W."/>
            <person name="Wolfe G."/>
            <person name="Wurch L.L."/>
        </authorList>
    </citation>
    <scope>NUCLEOTIDE SEQUENCE</scope>
</reference>
<dbReference type="PaxDb" id="2903-EOD20154"/>
<sequence>MGVLEHDDYAGKLLYLHSSQSSSQLVIVAQRKLETQLESYNVPFVKIDGMELEKKEVRKAIWEMSDQKPGTYPILVDMVNGKCYAGDDLQASQDTGSLQTALTTSYGSSA</sequence>
<dbReference type="GeneID" id="17265697"/>
<dbReference type="RefSeq" id="XP_005772583.1">
    <property type="nucleotide sequence ID" value="XM_005772526.1"/>
</dbReference>
<evidence type="ECO:0008006" key="3">
    <source>
        <dbReference type="Google" id="ProtNLM"/>
    </source>
</evidence>
<dbReference type="EnsemblProtists" id="EOD20154">
    <property type="protein sequence ID" value="EOD20154"/>
    <property type="gene ID" value="EMIHUDRAFT_470010"/>
</dbReference>
<dbReference type="Proteomes" id="UP000013827">
    <property type="component" value="Unassembled WGS sequence"/>
</dbReference>
<dbReference type="KEGG" id="ehx:EMIHUDRAFT_470010"/>
<dbReference type="Gene3D" id="3.40.30.10">
    <property type="entry name" value="Glutaredoxin"/>
    <property type="match status" value="1"/>
</dbReference>
<evidence type="ECO:0000313" key="1">
    <source>
        <dbReference type="EnsemblProtists" id="EOD20154"/>
    </source>
</evidence>
<name>A0A0D3J9G9_EMIH1</name>
<dbReference type="HOGENOM" id="CLU_2175837_0_0_1"/>
<evidence type="ECO:0000313" key="2">
    <source>
        <dbReference type="Proteomes" id="UP000013827"/>
    </source>
</evidence>
<keyword evidence="2" id="KW-1185">Reference proteome</keyword>
<protein>
    <recommendedName>
        <fullName evidence="3">Glutaredoxin domain-containing protein</fullName>
    </recommendedName>
</protein>